<feature type="domain" description="Translation initiation factor IF- 2" evidence="6">
    <location>
        <begin position="85"/>
        <end position="187"/>
    </location>
</feature>
<keyword evidence="5" id="KW-0342">GTP-binding</keyword>
<dbReference type="SUPFAM" id="SSF52156">
    <property type="entry name" value="Initiation factor IF2/eIF5b, domain 3"/>
    <property type="match status" value="1"/>
</dbReference>
<dbReference type="GO" id="GO:0003924">
    <property type="term" value="F:GTPase activity"/>
    <property type="evidence" value="ECO:0007669"/>
    <property type="project" value="InterPro"/>
</dbReference>
<proteinExistence type="inferred from homology"/>
<evidence type="ECO:0000259" key="6">
    <source>
        <dbReference type="Pfam" id="PF11987"/>
    </source>
</evidence>
<dbReference type="InterPro" id="IPR015760">
    <property type="entry name" value="TIF_IF2"/>
</dbReference>
<keyword evidence="3" id="KW-0547">Nucleotide-binding</keyword>
<feature type="domain" description="Elongation factor G-like" evidence="7">
    <location>
        <begin position="4"/>
        <end position="55"/>
    </location>
</feature>
<dbReference type="Pfam" id="PF11987">
    <property type="entry name" value="IF-2"/>
    <property type="match status" value="1"/>
</dbReference>
<dbReference type="PROSITE" id="PS01176">
    <property type="entry name" value="IF2"/>
    <property type="match status" value="1"/>
</dbReference>
<dbReference type="AlphaFoldDB" id="A0A382QR50"/>
<dbReference type="GO" id="GO:0003743">
    <property type="term" value="F:translation initiation factor activity"/>
    <property type="evidence" value="ECO:0007669"/>
    <property type="project" value="UniProtKB-KW"/>
</dbReference>
<dbReference type="SUPFAM" id="SSF50447">
    <property type="entry name" value="Translation proteins"/>
    <property type="match status" value="2"/>
</dbReference>
<evidence type="ECO:0000256" key="4">
    <source>
        <dbReference type="ARBA" id="ARBA00022917"/>
    </source>
</evidence>
<evidence type="ECO:0000256" key="1">
    <source>
        <dbReference type="ARBA" id="ARBA00007733"/>
    </source>
</evidence>
<evidence type="ECO:0000256" key="2">
    <source>
        <dbReference type="ARBA" id="ARBA00022540"/>
    </source>
</evidence>
<evidence type="ECO:0000313" key="8">
    <source>
        <dbReference type="EMBL" id="SVC88004.1"/>
    </source>
</evidence>
<dbReference type="Pfam" id="PF22042">
    <property type="entry name" value="EF-G_D2"/>
    <property type="match status" value="1"/>
</dbReference>
<dbReference type="Gene3D" id="2.40.30.10">
    <property type="entry name" value="Translation factors"/>
    <property type="match status" value="2"/>
</dbReference>
<dbReference type="CDD" id="cd03692">
    <property type="entry name" value="mtIF2_IVc"/>
    <property type="match status" value="1"/>
</dbReference>
<evidence type="ECO:0000259" key="7">
    <source>
        <dbReference type="Pfam" id="PF22042"/>
    </source>
</evidence>
<sequence length="296" mass="31979">GNLQISDYVESRDSKGKIRALLDENGQRVKKAGISMPVEILGLDNLPQPGDVIEVKPDVKNHKKKFESALNLNAQAGITSAQAGNLLLQKNKEDLIFLNLIIKTDVIGTIEAITKSVKTFDSETAKVNVVHAAVGTISPSDVSLAQTTDSVICGFNSTIEAAARTLAKTSAVEIKNYSVIYNFLEFVEDMLGKNKKAEFVDVVEGQAKVQEVFNVSKSRTVAGFVVTDGMISRGADIHVIRNSEEIFVGPIASLKHYKDDVKQVRAGTEGGMVIEGFSDMEQGDVLEAHKLTEATS</sequence>
<dbReference type="InterPro" id="IPR000178">
    <property type="entry name" value="TF_IF2_bacterial-like"/>
</dbReference>
<dbReference type="GO" id="GO:0005525">
    <property type="term" value="F:GTP binding"/>
    <property type="evidence" value="ECO:0007669"/>
    <property type="project" value="UniProtKB-KW"/>
</dbReference>
<dbReference type="FunFam" id="2.40.30.10:FF:000008">
    <property type="entry name" value="Translation initiation factor IF-2"/>
    <property type="match status" value="1"/>
</dbReference>
<dbReference type="PANTHER" id="PTHR43381:SF5">
    <property type="entry name" value="TR-TYPE G DOMAIN-CONTAINING PROTEIN"/>
    <property type="match status" value="1"/>
</dbReference>
<reference evidence="8" key="1">
    <citation type="submission" date="2018-05" db="EMBL/GenBank/DDBJ databases">
        <authorList>
            <person name="Lanie J.A."/>
            <person name="Ng W.-L."/>
            <person name="Kazmierczak K.M."/>
            <person name="Andrzejewski T.M."/>
            <person name="Davidsen T.M."/>
            <person name="Wayne K.J."/>
            <person name="Tettelin H."/>
            <person name="Glass J.I."/>
            <person name="Rusch D."/>
            <person name="Podicherti R."/>
            <person name="Tsui H.-C.T."/>
            <person name="Winkler M.E."/>
        </authorList>
    </citation>
    <scope>NUCLEOTIDE SEQUENCE</scope>
</reference>
<dbReference type="PANTHER" id="PTHR43381">
    <property type="entry name" value="TRANSLATION INITIATION FACTOR IF-2-RELATED"/>
    <property type="match status" value="1"/>
</dbReference>
<dbReference type="GO" id="GO:0005737">
    <property type="term" value="C:cytoplasm"/>
    <property type="evidence" value="ECO:0007669"/>
    <property type="project" value="TreeGrafter"/>
</dbReference>
<gene>
    <name evidence="8" type="ORF">METZ01_LOCUS340858</name>
</gene>
<accession>A0A382QR50</accession>
<dbReference type="InterPro" id="IPR053905">
    <property type="entry name" value="EF-G-like_DII"/>
</dbReference>
<evidence type="ECO:0000256" key="3">
    <source>
        <dbReference type="ARBA" id="ARBA00022741"/>
    </source>
</evidence>
<dbReference type="Gene3D" id="3.40.50.10050">
    <property type="entry name" value="Translation initiation factor IF- 2, domain 3"/>
    <property type="match status" value="1"/>
</dbReference>
<keyword evidence="2" id="KW-0396">Initiation factor</keyword>
<keyword evidence="4" id="KW-0648">Protein biosynthesis</keyword>
<evidence type="ECO:0000256" key="5">
    <source>
        <dbReference type="ARBA" id="ARBA00023134"/>
    </source>
</evidence>
<comment type="similarity">
    <text evidence="1">Belongs to the TRAFAC class translation factor GTPase superfamily. Classic translation factor GTPase family. IF-2 subfamily.</text>
</comment>
<feature type="non-terminal residue" evidence="8">
    <location>
        <position position="1"/>
    </location>
</feature>
<dbReference type="InterPro" id="IPR023115">
    <property type="entry name" value="TIF_IF2_dom3"/>
</dbReference>
<dbReference type="FunFam" id="3.40.50.10050:FF:000001">
    <property type="entry name" value="Translation initiation factor IF-2"/>
    <property type="match status" value="1"/>
</dbReference>
<dbReference type="EMBL" id="UINC01116336">
    <property type="protein sequence ID" value="SVC88004.1"/>
    <property type="molecule type" value="Genomic_DNA"/>
</dbReference>
<protein>
    <submittedName>
        <fullName evidence="8">Uncharacterized protein</fullName>
    </submittedName>
</protein>
<dbReference type="InterPro" id="IPR009000">
    <property type="entry name" value="Transl_B-barrel_sf"/>
</dbReference>
<dbReference type="InterPro" id="IPR036925">
    <property type="entry name" value="TIF_IF2_dom3_sf"/>
</dbReference>
<name>A0A382QR50_9ZZZZ</name>
<organism evidence="8">
    <name type="scientific">marine metagenome</name>
    <dbReference type="NCBI Taxonomy" id="408172"/>
    <lineage>
        <taxon>unclassified sequences</taxon>
        <taxon>metagenomes</taxon>
        <taxon>ecological metagenomes</taxon>
    </lineage>
</organism>